<dbReference type="EMBL" id="CP072369">
    <property type="protein sequence ID" value="QUB86221.1"/>
    <property type="molecule type" value="Genomic_DNA"/>
</dbReference>
<dbReference type="KEGG" id="pfus:ADJ77_12695"/>
<sequence>MEKFKLDNFRKEYGMEMLVVRTLPSGECRAIRQGILQKMKVDSLAGFFRKMETEFITVENAGAEDEEIDWHKILGQLGIPVPREVYLNFGNFETIDVMLFKDFCKYFSDVWYPSSDDIELFDRTGTWIISIRHYGALCYAKL</sequence>
<proteinExistence type="predicted"/>
<dbReference type="EMBL" id="CP012075">
    <property type="protein sequence ID" value="AKU70579.1"/>
    <property type="molecule type" value="Genomic_DNA"/>
</dbReference>
<evidence type="ECO:0000313" key="2">
    <source>
        <dbReference type="EMBL" id="QUB86221.1"/>
    </source>
</evidence>
<reference evidence="1 3" key="1">
    <citation type="submission" date="2015-07" db="EMBL/GenBank/DDBJ databases">
        <authorList>
            <person name="Noorani M."/>
        </authorList>
    </citation>
    <scope>NUCLEOTIDE SEQUENCE [LARGE SCALE GENOMIC DNA]</scope>
    <source>
        <strain evidence="1 3">W1435</strain>
    </source>
</reference>
<name>A0A0K1NNC7_9BACT</name>
<organism evidence="1 3">
    <name type="scientific">Prevotella fusca JCM 17724</name>
    <dbReference type="NCBI Taxonomy" id="1236517"/>
    <lineage>
        <taxon>Bacteria</taxon>
        <taxon>Pseudomonadati</taxon>
        <taxon>Bacteroidota</taxon>
        <taxon>Bacteroidia</taxon>
        <taxon>Bacteroidales</taxon>
        <taxon>Prevotellaceae</taxon>
        <taxon>Prevotella</taxon>
    </lineage>
</organism>
<evidence type="ECO:0000313" key="1">
    <source>
        <dbReference type="EMBL" id="AKU70579.1"/>
    </source>
</evidence>
<evidence type="ECO:0000313" key="4">
    <source>
        <dbReference type="Proteomes" id="UP000682005"/>
    </source>
</evidence>
<dbReference type="Proteomes" id="UP000060345">
    <property type="component" value="Chromosome 2"/>
</dbReference>
<reference evidence="2 4" key="2">
    <citation type="submission" date="2021-03" db="EMBL/GenBank/DDBJ databases">
        <title>Human Oral Microbial Genomes.</title>
        <authorList>
            <person name="Johnston C.D."/>
            <person name="Chen T."/>
            <person name="Dewhirst F.E."/>
        </authorList>
    </citation>
    <scope>NUCLEOTIDE SEQUENCE [LARGE SCALE GENOMIC DNA]</scope>
    <source>
        <strain evidence="2 4">W1435</strain>
    </source>
</reference>
<dbReference type="OrthoDB" id="1073261at2"/>
<keyword evidence="4" id="KW-1185">Reference proteome</keyword>
<dbReference type="RefSeq" id="WP_025078999.1">
    <property type="nucleotide sequence ID" value="NZ_BAKO01000035.1"/>
</dbReference>
<accession>A0A0K1NNC7</accession>
<evidence type="ECO:0000313" key="3">
    <source>
        <dbReference type="Proteomes" id="UP000060345"/>
    </source>
</evidence>
<gene>
    <name evidence="1" type="ORF">ADJ77_12695</name>
    <name evidence="2" type="ORF">J5A51_02930</name>
</gene>
<dbReference type="eggNOG" id="ENOG502ZRSI">
    <property type="taxonomic scope" value="Bacteria"/>
</dbReference>
<protein>
    <submittedName>
        <fullName evidence="1">Heat-shock protein</fullName>
    </submittedName>
</protein>
<dbReference type="Proteomes" id="UP000682005">
    <property type="component" value="Chromosome 2"/>
</dbReference>
<dbReference type="AlphaFoldDB" id="A0A0K1NNC7"/>